<evidence type="ECO:0000256" key="5">
    <source>
        <dbReference type="ARBA" id="ARBA00022989"/>
    </source>
</evidence>
<evidence type="ECO:0000313" key="9">
    <source>
        <dbReference type="EMBL" id="EHI55110.1"/>
    </source>
</evidence>
<feature type="transmembrane region" description="Helical" evidence="7">
    <location>
        <begin position="283"/>
        <end position="307"/>
    </location>
</feature>
<dbReference type="PANTHER" id="PTHR30576">
    <property type="entry name" value="COLANIC BIOSYNTHESIS UDP-GLUCOSE LIPID CARRIER TRANSFERASE"/>
    <property type="match status" value="1"/>
</dbReference>
<evidence type="ECO:0000256" key="1">
    <source>
        <dbReference type="ARBA" id="ARBA00004141"/>
    </source>
</evidence>
<comment type="subcellular location">
    <subcellularLocation>
        <location evidence="1">Membrane</location>
        <topology evidence="1">Multi-pass membrane protein</topology>
    </subcellularLocation>
</comment>
<dbReference type="PATRIC" id="fig|679200.3.peg.1827"/>
<sequence>MIENNQIRLNRLYMIIDALTIIAGYTAAYIIIFGRNAATAALPASIYITAMALIVPLYIILNEIFGLYTPKRIGGVGKEFEGILKANTIGFLIITLVLFLGSKNLYLYHFSRRLVLIFYINCIVFETVERNLIRFFFMKLRINGHNLKHILLVGYSRAAEGYIDRVTSNLQWGYKIMGILDNNKEKGYSYRNIAVIGGIDNLKGILDANNLDEIAITLGLEEYEHLEDIVKSCEKSGVHTKFIPDYQNIIPTIPYIEDLMGLPVINIRHVPLTRWHNAVIKRIVDIFAGITGLIIFSPLMIVIAVLIKLTSRGPVIFPQERVGLHNKPFKMYKFRSMAVQEKKKEAKAWTTPDDPRVTAVGRFIRKTSIDELPQFYNILIGNMSIVGPRPERPYYVEKFKEEIPHYMIKHQVRPGLTGWAQVNGFRGDTSIQKRIEHDLYYIENWTLGFDFKIMFLTIFKGFINKNAY</sequence>
<name>G5GJJ0_9FIRM</name>
<dbReference type="NCBIfam" id="TIGR03025">
    <property type="entry name" value="EPS_sugtrans"/>
    <property type="match status" value="1"/>
</dbReference>
<feature type="transmembrane region" description="Helical" evidence="7">
    <location>
        <begin position="114"/>
        <end position="133"/>
    </location>
</feature>
<dbReference type="AlphaFoldDB" id="G5GJJ0"/>
<evidence type="ECO:0000256" key="7">
    <source>
        <dbReference type="SAM" id="Phobius"/>
    </source>
</evidence>
<feature type="transmembrane region" description="Helical" evidence="7">
    <location>
        <begin position="40"/>
        <end position="61"/>
    </location>
</feature>
<organism evidence="9 10">
    <name type="scientific">Johnsonella ignava ATCC 51276</name>
    <dbReference type="NCBI Taxonomy" id="679200"/>
    <lineage>
        <taxon>Bacteria</taxon>
        <taxon>Bacillati</taxon>
        <taxon>Bacillota</taxon>
        <taxon>Clostridia</taxon>
        <taxon>Lachnospirales</taxon>
        <taxon>Lachnospiraceae</taxon>
        <taxon>Johnsonella</taxon>
    </lineage>
</organism>
<gene>
    <name evidence="9" type="ORF">HMPREF9333_01730</name>
</gene>
<evidence type="ECO:0000256" key="4">
    <source>
        <dbReference type="ARBA" id="ARBA00022692"/>
    </source>
</evidence>
<dbReference type="NCBIfam" id="TIGR03023">
    <property type="entry name" value="WcaJ_sugtrans"/>
    <property type="match status" value="1"/>
</dbReference>
<dbReference type="eggNOG" id="COG2148">
    <property type="taxonomic scope" value="Bacteria"/>
</dbReference>
<comment type="similarity">
    <text evidence="2">Belongs to the bacterial sugar transferase family.</text>
</comment>
<dbReference type="OrthoDB" id="9808602at2"/>
<feature type="domain" description="Bacterial sugar transferase" evidence="8">
    <location>
        <begin position="281"/>
        <end position="460"/>
    </location>
</feature>
<keyword evidence="10" id="KW-1185">Reference proteome</keyword>
<protein>
    <submittedName>
        <fullName evidence="9">Undecaprenyl-phosphate glucose phosphotransferase</fullName>
    </submittedName>
</protein>
<dbReference type="Gene3D" id="3.40.50.720">
    <property type="entry name" value="NAD(P)-binding Rossmann-like Domain"/>
    <property type="match status" value="1"/>
</dbReference>
<evidence type="ECO:0000259" key="8">
    <source>
        <dbReference type="Pfam" id="PF02397"/>
    </source>
</evidence>
<dbReference type="Proteomes" id="UP000003011">
    <property type="component" value="Unassembled WGS sequence"/>
</dbReference>
<dbReference type="InterPro" id="IPR003362">
    <property type="entry name" value="Bact_transf"/>
</dbReference>
<dbReference type="Pfam" id="PF02397">
    <property type="entry name" value="Bac_transf"/>
    <property type="match status" value="1"/>
</dbReference>
<feature type="transmembrane region" description="Helical" evidence="7">
    <location>
        <begin position="12"/>
        <end position="34"/>
    </location>
</feature>
<dbReference type="InterPro" id="IPR017473">
    <property type="entry name" value="Undecaprenyl-P_gluc_Ptfrase"/>
</dbReference>
<dbReference type="EMBL" id="ACZL01000029">
    <property type="protein sequence ID" value="EHI55110.1"/>
    <property type="molecule type" value="Genomic_DNA"/>
</dbReference>
<keyword evidence="5 7" id="KW-1133">Transmembrane helix</keyword>
<evidence type="ECO:0000256" key="2">
    <source>
        <dbReference type="ARBA" id="ARBA00006464"/>
    </source>
</evidence>
<feature type="transmembrane region" description="Helical" evidence="7">
    <location>
        <begin position="82"/>
        <end position="102"/>
    </location>
</feature>
<keyword evidence="4 7" id="KW-0812">Transmembrane</keyword>
<accession>G5GJJ0</accession>
<proteinExistence type="inferred from homology"/>
<dbReference type="InterPro" id="IPR017475">
    <property type="entry name" value="EPS_sugar_tfrase"/>
</dbReference>
<dbReference type="GO" id="GO:0016780">
    <property type="term" value="F:phosphotransferase activity, for other substituted phosphate groups"/>
    <property type="evidence" value="ECO:0007669"/>
    <property type="project" value="TreeGrafter"/>
</dbReference>
<evidence type="ECO:0000256" key="6">
    <source>
        <dbReference type="ARBA" id="ARBA00023136"/>
    </source>
</evidence>
<dbReference type="GO" id="GO:0016020">
    <property type="term" value="C:membrane"/>
    <property type="evidence" value="ECO:0007669"/>
    <property type="project" value="UniProtKB-SubCell"/>
</dbReference>
<evidence type="ECO:0000313" key="10">
    <source>
        <dbReference type="Proteomes" id="UP000003011"/>
    </source>
</evidence>
<dbReference type="PANTHER" id="PTHR30576:SF0">
    <property type="entry name" value="UNDECAPRENYL-PHOSPHATE N-ACETYLGALACTOSAMINYL 1-PHOSPHATE TRANSFERASE-RELATED"/>
    <property type="match status" value="1"/>
</dbReference>
<reference evidence="9 10" key="1">
    <citation type="submission" date="2011-08" db="EMBL/GenBank/DDBJ databases">
        <title>The Genome Sequence of Johnsonella ignava ATCC 51276.</title>
        <authorList>
            <consortium name="The Broad Institute Genome Sequencing Platform"/>
            <person name="Earl A."/>
            <person name="Ward D."/>
            <person name="Feldgarden M."/>
            <person name="Gevers D."/>
            <person name="Izard J."/>
            <person name="Blanton J.M."/>
            <person name="Baranova O.V."/>
            <person name="Dewhirst F.E."/>
            <person name="Young S.K."/>
            <person name="Zeng Q."/>
            <person name="Gargeya S."/>
            <person name="Fitzgerald M."/>
            <person name="Haas B."/>
            <person name="Abouelleil A."/>
            <person name="Alvarado L."/>
            <person name="Arachchi H.M."/>
            <person name="Berlin A."/>
            <person name="Brown A."/>
            <person name="Chapman S.B."/>
            <person name="Chen Z."/>
            <person name="Dunbar C."/>
            <person name="Freedman E."/>
            <person name="Gearin G."/>
            <person name="Gellesch M."/>
            <person name="Goldberg J."/>
            <person name="Griggs A."/>
            <person name="Gujja S."/>
            <person name="Heiman D."/>
            <person name="Howarth C."/>
            <person name="Larson L."/>
            <person name="Lui A."/>
            <person name="MacDonald P.J.P."/>
            <person name="Montmayeur A."/>
            <person name="Murphy C."/>
            <person name="Neiman D."/>
            <person name="Pearson M."/>
            <person name="Priest M."/>
            <person name="Roberts A."/>
            <person name="Saif S."/>
            <person name="Shea T."/>
            <person name="Shenoy N."/>
            <person name="Sisk P."/>
            <person name="Stolte C."/>
            <person name="Sykes S."/>
            <person name="Wortman J."/>
            <person name="Nusbaum C."/>
            <person name="Birren B."/>
        </authorList>
    </citation>
    <scope>NUCLEOTIDE SEQUENCE [LARGE SCALE GENOMIC DNA]</scope>
    <source>
        <strain evidence="9 10">ATCC 51276</strain>
    </source>
</reference>
<comment type="caution">
    <text evidence="9">The sequence shown here is derived from an EMBL/GenBank/DDBJ whole genome shotgun (WGS) entry which is preliminary data.</text>
</comment>
<dbReference type="HOGENOM" id="CLU_024920_0_1_9"/>
<dbReference type="RefSeq" id="WP_005541509.1">
    <property type="nucleotide sequence ID" value="NZ_JH378835.1"/>
</dbReference>
<keyword evidence="3 9" id="KW-0808">Transferase</keyword>
<evidence type="ECO:0000256" key="3">
    <source>
        <dbReference type="ARBA" id="ARBA00022679"/>
    </source>
</evidence>
<dbReference type="STRING" id="679200.HMPREF9333_01730"/>
<dbReference type="Pfam" id="PF13727">
    <property type="entry name" value="CoA_binding_3"/>
    <property type="match status" value="1"/>
</dbReference>
<keyword evidence="6 7" id="KW-0472">Membrane</keyword>